<dbReference type="InterPro" id="IPR003661">
    <property type="entry name" value="HisK_dim/P_dom"/>
</dbReference>
<dbReference type="Proteomes" id="UP000198741">
    <property type="component" value="Chromosome I"/>
</dbReference>
<dbReference type="GO" id="GO:0005886">
    <property type="term" value="C:plasma membrane"/>
    <property type="evidence" value="ECO:0007669"/>
    <property type="project" value="UniProtKB-SubCell"/>
</dbReference>
<dbReference type="InterPro" id="IPR005467">
    <property type="entry name" value="His_kinase_dom"/>
</dbReference>
<dbReference type="STRING" id="1090615.SAMN04515671_1491"/>
<evidence type="ECO:0000256" key="3">
    <source>
        <dbReference type="ARBA" id="ARBA00012438"/>
    </source>
</evidence>
<evidence type="ECO:0000313" key="16">
    <source>
        <dbReference type="Proteomes" id="UP000198741"/>
    </source>
</evidence>
<sequence>MTSDPTDDGDRARTEGDPGSTDSGRGSTDDARSGPVARTQPRRRWFGRTLRVRLTVLLAALIMLACAAVAVATGIATSTFLTKRLDEQLALAGSRYAVSLEHNDNDADNNPETATVGQAVGTLGARVENGKVTAVGVVSGTDTPIVVSHEAREVIAGLTTGTTNRRVDLPGLGEYEVLVTTGRDGDVLVTGLPRRSVDDTLDDVIITEIVVFSVVAVVIGLVGGLAVRRSLRPLERVTATALRVSELPLSSGEVTLTERVRVDDETSEAGQVAAAVNHMLGQIENSLLERQRSENRLRQFVADASHELRTPLAIVRSHAELIELESADFPESVRRSLRSIDSGTGRMGRLVDDLLLLARLDSGVPLERREVDMTRLILDTVGDARIAGPDHRWVLDLPEEPVTLVGDELRLHQVMVNLLANSRRHTPPGSTVSVSLRSLDDGRVEIIVADNGPGIPAPLLPSVAERFVRGGSGRERATGSTGLGLAIVAGIVAAHGGELRITNERVGARVSIVLGESLSGT</sequence>
<dbReference type="Gene3D" id="1.10.287.130">
    <property type="match status" value="1"/>
</dbReference>
<dbReference type="SUPFAM" id="SSF55874">
    <property type="entry name" value="ATPase domain of HSP90 chaperone/DNA topoisomerase II/histidine kinase"/>
    <property type="match status" value="1"/>
</dbReference>
<gene>
    <name evidence="15" type="ORF">SAMN04515671_1491</name>
</gene>
<keyword evidence="8 12" id="KW-1133">Transmembrane helix</keyword>
<evidence type="ECO:0000259" key="14">
    <source>
        <dbReference type="PROSITE" id="PS50885"/>
    </source>
</evidence>
<dbReference type="RefSeq" id="WP_197676454.1">
    <property type="nucleotide sequence ID" value="NZ_LT629710.1"/>
</dbReference>
<keyword evidence="5" id="KW-0808">Transferase</keyword>
<dbReference type="Gene3D" id="3.30.565.10">
    <property type="entry name" value="Histidine kinase-like ATPase, C-terminal domain"/>
    <property type="match status" value="1"/>
</dbReference>
<dbReference type="SMART" id="SM00387">
    <property type="entry name" value="HATPase_c"/>
    <property type="match status" value="1"/>
</dbReference>
<organism evidence="15 16">
    <name type="scientific">Nakamurella panacisegetis</name>
    <dbReference type="NCBI Taxonomy" id="1090615"/>
    <lineage>
        <taxon>Bacteria</taxon>
        <taxon>Bacillati</taxon>
        <taxon>Actinomycetota</taxon>
        <taxon>Actinomycetes</taxon>
        <taxon>Nakamurellales</taxon>
        <taxon>Nakamurellaceae</taxon>
        <taxon>Nakamurella</taxon>
    </lineage>
</organism>
<dbReference type="InterPro" id="IPR003660">
    <property type="entry name" value="HAMP_dom"/>
</dbReference>
<dbReference type="PANTHER" id="PTHR45436">
    <property type="entry name" value="SENSOR HISTIDINE KINASE YKOH"/>
    <property type="match status" value="1"/>
</dbReference>
<dbReference type="Pfam" id="PF02518">
    <property type="entry name" value="HATPase_c"/>
    <property type="match status" value="1"/>
</dbReference>
<evidence type="ECO:0000256" key="7">
    <source>
        <dbReference type="ARBA" id="ARBA00022777"/>
    </source>
</evidence>
<dbReference type="InterPro" id="IPR036097">
    <property type="entry name" value="HisK_dim/P_sf"/>
</dbReference>
<keyword evidence="10 12" id="KW-0472">Membrane</keyword>
<evidence type="ECO:0000256" key="4">
    <source>
        <dbReference type="ARBA" id="ARBA00022553"/>
    </source>
</evidence>
<evidence type="ECO:0000256" key="9">
    <source>
        <dbReference type="ARBA" id="ARBA00023012"/>
    </source>
</evidence>
<dbReference type="PRINTS" id="PR00344">
    <property type="entry name" value="BCTRLSENSOR"/>
</dbReference>
<keyword evidence="9" id="KW-0902">Two-component regulatory system</keyword>
<keyword evidence="7 15" id="KW-0418">Kinase</keyword>
<protein>
    <recommendedName>
        <fullName evidence="3">histidine kinase</fullName>
        <ecNumber evidence="3">2.7.13.3</ecNumber>
    </recommendedName>
</protein>
<dbReference type="CDD" id="cd00075">
    <property type="entry name" value="HATPase"/>
    <property type="match status" value="1"/>
</dbReference>
<evidence type="ECO:0000256" key="8">
    <source>
        <dbReference type="ARBA" id="ARBA00022989"/>
    </source>
</evidence>
<proteinExistence type="predicted"/>
<dbReference type="Gene3D" id="6.10.340.10">
    <property type="match status" value="1"/>
</dbReference>
<feature type="region of interest" description="Disordered" evidence="11">
    <location>
        <begin position="1"/>
        <end position="40"/>
    </location>
</feature>
<evidence type="ECO:0000256" key="12">
    <source>
        <dbReference type="SAM" id="Phobius"/>
    </source>
</evidence>
<evidence type="ECO:0000256" key="6">
    <source>
        <dbReference type="ARBA" id="ARBA00022692"/>
    </source>
</evidence>
<dbReference type="EC" id="2.7.13.3" evidence="3"/>
<feature type="transmembrane region" description="Helical" evidence="12">
    <location>
        <begin position="204"/>
        <end position="227"/>
    </location>
</feature>
<name>A0A1H0L054_9ACTN</name>
<dbReference type="InterPro" id="IPR050428">
    <property type="entry name" value="TCS_sensor_his_kinase"/>
</dbReference>
<dbReference type="InterPro" id="IPR036890">
    <property type="entry name" value="HATPase_C_sf"/>
</dbReference>
<keyword evidence="4" id="KW-0597">Phosphoprotein</keyword>
<feature type="transmembrane region" description="Helical" evidence="12">
    <location>
        <begin position="52"/>
        <end position="76"/>
    </location>
</feature>
<dbReference type="CDD" id="cd00082">
    <property type="entry name" value="HisKA"/>
    <property type="match status" value="1"/>
</dbReference>
<dbReference type="EMBL" id="LT629710">
    <property type="protein sequence ID" value="SDO61370.1"/>
    <property type="molecule type" value="Genomic_DNA"/>
</dbReference>
<keyword evidence="6 12" id="KW-0812">Transmembrane</keyword>
<evidence type="ECO:0000256" key="10">
    <source>
        <dbReference type="ARBA" id="ARBA00023136"/>
    </source>
</evidence>
<dbReference type="SUPFAM" id="SSF47384">
    <property type="entry name" value="Homodimeric domain of signal transducing histidine kinase"/>
    <property type="match status" value="1"/>
</dbReference>
<evidence type="ECO:0000256" key="1">
    <source>
        <dbReference type="ARBA" id="ARBA00000085"/>
    </source>
</evidence>
<evidence type="ECO:0000313" key="15">
    <source>
        <dbReference type="EMBL" id="SDO61370.1"/>
    </source>
</evidence>
<feature type="domain" description="HAMP" evidence="14">
    <location>
        <begin position="228"/>
        <end position="288"/>
    </location>
</feature>
<dbReference type="Pfam" id="PF00512">
    <property type="entry name" value="HisKA"/>
    <property type="match status" value="1"/>
</dbReference>
<comment type="subcellular location">
    <subcellularLocation>
        <location evidence="2">Cell membrane</location>
    </subcellularLocation>
</comment>
<dbReference type="PROSITE" id="PS50885">
    <property type="entry name" value="HAMP"/>
    <property type="match status" value="1"/>
</dbReference>
<feature type="domain" description="Histidine kinase" evidence="13">
    <location>
        <begin position="303"/>
        <end position="518"/>
    </location>
</feature>
<dbReference type="SMART" id="SM00388">
    <property type="entry name" value="HisKA"/>
    <property type="match status" value="1"/>
</dbReference>
<accession>A0A1H0L054</accession>
<evidence type="ECO:0000256" key="2">
    <source>
        <dbReference type="ARBA" id="ARBA00004236"/>
    </source>
</evidence>
<evidence type="ECO:0000259" key="13">
    <source>
        <dbReference type="PROSITE" id="PS50109"/>
    </source>
</evidence>
<evidence type="ECO:0000256" key="5">
    <source>
        <dbReference type="ARBA" id="ARBA00022679"/>
    </source>
</evidence>
<reference evidence="15 16" key="1">
    <citation type="submission" date="2016-10" db="EMBL/GenBank/DDBJ databases">
        <authorList>
            <person name="de Groot N.N."/>
        </authorList>
    </citation>
    <scope>NUCLEOTIDE SEQUENCE [LARGE SCALE GENOMIC DNA]</scope>
    <source>
        <strain evidence="16">P4-7,KCTC 19426,CECT 7604</strain>
    </source>
</reference>
<comment type="catalytic activity">
    <reaction evidence="1">
        <text>ATP + protein L-histidine = ADP + protein N-phospho-L-histidine.</text>
        <dbReference type="EC" id="2.7.13.3"/>
    </reaction>
</comment>
<dbReference type="AlphaFoldDB" id="A0A1H0L054"/>
<dbReference type="InterPro" id="IPR003594">
    <property type="entry name" value="HATPase_dom"/>
</dbReference>
<keyword evidence="16" id="KW-1185">Reference proteome</keyword>
<dbReference type="GO" id="GO:0000155">
    <property type="term" value="F:phosphorelay sensor kinase activity"/>
    <property type="evidence" value="ECO:0007669"/>
    <property type="project" value="InterPro"/>
</dbReference>
<dbReference type="PANTHER" id="PTHR45436:SF5">
    <property type="entry name" value="SENSOR HISTIDINE KINASE TRCS"/>
    <property type="match status" value="1"/>
</dbReference>
<evidence type="ECO:0000256" key="11">
    <source>
        <dbReference type="SAM" id="MobiDB-lite"/>
    </source>
</evidence>
<dbReference type="SMART" id="SM00304">
    <property type="entry name" value="HAMP"/>
    <property type="match status" value="1"/>
</dbReference>
<dbReference type="FunFam" id="1.10.287.130:FF:000001">
    <property type="entry name" value="Two-component sensor histidine kinase"/>
    <property type="match status" value="1"/>
</dbReference>
<dbReference type="Pfam" id="PF00672">
    <property type="entry name" value="HAMP"/>
    <property type="match status" value="1"/>
</dbReference>
<dbReference type="PROSITE" id="PS50109">
    <property type="entry name" value="HIS_KIN"/>
    <property type="match status" value="1"/>
</dbReference>
<dbReference type="InterPro" id="IPR004358">
    <property type="entry name" value="Sig_transdc_His_kin-like_C"/>
</dbReference>